<dbReference type="EMBL" id="DF820466">
    <property type="protein sequence ID" value="GAK57469.1"/>
    <property type="molecule type" value="Genomic_DNA"/>
</dbReference>
<dbReference type="InterPro" id="IPR015797">
    <property type="entry name" value="NUDIX_hydrolase-like_dom_sf"/>
</dbReference>
<keyword evidence="6" id="KW-0378">Hydrolase</keyword>
<dbReference type="Gene3D" id="3.90.79.10">
    <property type="entry name" value="Nucleoside Triphosphate Pyrophosphohydrolase"/>
    <property type="match status" value="1"/>
</dbReference>
<gene>
    <name evidence="11" type="ORF">U27_04436</name>
</gene>
<dbReference type="Pfam" id="PF00293">
    <property type="entry name" value="NUDIX"/>
    <property type="match status" value="1"/>
</dbReference>
<dbReference type="InterPro" id="IPR015376">
    <property type="entry name" value="Znr_NADH_PPase"/>
</dbReference>
<comment type="cofactor">
    <cofactor evidence="2">
        <name>Zn(2+)</name>
        <dbReference type="ChEBI" id="CHEBI:29105"/>
    </cofactor>
</comment>
<dbReference type="PROSITE" id="PS00893">
    <property type="entry name" value="NUDIX_BOX"/>
    <property type="match status" value="1"/>
</dbReference>
<dbReference type="STRING" id="1499967.U27_04436"/>
<dbReference type="GO" id="GO:0019677">
    <property type="term" value="P:NAD+ catabolic process"/>
    <property type="evidence" value="ECO:0007669"/>
    <property type="project" value="TreeGrafter"/>
</dbReference>
<evidence type="ECO:0000256" key="3">
    <source>
        <dbReference type="ARBA" id="ARBA00009595"/>
    </source>
</evidence>
<name>A0A081BYR4_VECG1</name>
<comment type="similarity">
    <text evidence="3">Belongs to the Nudix hydrolase family. NudC subfamily.</text>
</comment>
<organism evidence="11">
    <name type="scientific">Vecturithrix granuli</name>
    <dbReference type="NCBI Taxonomy" id="1499967"/>
    <lineage>
        <taxon>Bacteria</taxon>
        <taxon>Candidatus Moduliflexota</taxon>
        <taxon>Candidatus Vecturitrichia</taxon>
        <taxon>Candidatus Vecturitrichales</taxon>
        <taxon>Candidatus Vecturitrichaceae</taxon>
        <taxon>Candidatus Vecturithrix</taxon>
    </lineage>
</organism>
<evidence type="ECO:0000256" key="9">
    <source>
        <dbReference type="ARBA" id="ARBA00023679"/>
    </source>
</evidence>
<protein>
    <recommendedName>
        <fullName evidence="4">NAD(+) diphosphatase</fullName>
        <ecNumber evidence="4">3.6.1.22</ecNumber>
    </recommendedName>
</protein>
<accession>A0A081BYR4</accession>
<dbReference type="SUPFAM" id="SSF55811">
    <property type="entry name" value="Nudix"/>
    <property type="match status" value="2"/>
</dbReference>
<keyword evidence="5" id="KW-0479">Metal-binding</keyword>
<evidence type="ECO:0000313" key="12">
    <source>
        <dbReference type="Proteomes" id="UP000030661"/>
    </source>
</evidence>
<feature type="domain" description="Nudix hydrolase" evidence="10">
    <location>
        <begin position="144"/>
        <end position="269"/>
    </location>
</feature>
<evidence type="ECO:0000256" key="6">
    <source>
        <dbReference type="ARBA" id="ARBA00022801"/>
    </source>
</evidence>
<dbReference type="NCBIfam" id="NF001299">
    <property type="entry name" value="PRK00241.1"/>
    <property type="match status" value="1"/>
</dbReference>
<dbReference type="PANTHER" id="PTHR42904">
    <property type="entry name" value="NUDIX HYDROLASE, NUDC SUBFAMILY"/>
    <property type="match status" value="1"/>
</dbReference>
<dbReference type="InterPro" id="IPR050241">
    <property type="entry name" value="NAD-cap_RNA_hydrolase_NudC"/>
</dbReference>
<proteinExistence type="inferred from homology"/>
<evidence type="ECO:0000313" key="11">
    <source>
        <dbReference type="EMBL" id="GAK57469.1"/>
    </source>
</evidence>
<dbReference type="Proteomes" id="UP000030661">
    <property type="component" value="Unassembled WGS sequence"/>
</dbReference>
<evidence type="ECO:0000259" key="10">
    <source>
        <dbReference type="PROSITE" id="PS51462"/>
    </source>
</evidence>
<dbReference type="Gene3D" id="3.90.79.20">
    <property type="match status" value="1"/>
</dbReference>
<evidence type="ECO:0000256" key="8">
    <source>
        <dbReference type="ARBA" id="ARBA00023027"/>
    </source>
</evidence>
<comment type="cofactor">
    <cofactor evidence="1">
        <name>Mg(2+)</name>
        <dbReference type="ChEBI" id="CHEBI:18420"/>
    </cofactor>
</comment>
<sequence length="272" mass="31130">MPFTSSIIPSLSQHEPAWWFMFRENELLVHLTDEHAHIPKISQPEELSLHVLRTQYLGQLDGIACFSAELDAAENFVPADMAFRALRPLYNVLPEEFFWLAGRAFQVMNWDRNSQYCGRCGRQTVLLDGQRAKICTHCQLTTYPRISPAIIVAVIKDQQILLANAPRFPHGLYSVIAGFVEPGETFEDCVHREVQEEVGIEVRDIRYFGSQPWPFPDSLMVGFTAQYAGGEIRVDQEEILEAGWFRADKLPDIPGKVSIARRLIDWFVENYS</sequence>
<reference evidence="11" key="1">
    <citation type="journal article" date="2015" name="PeerJ">
        <title>First genomic representation of candidate bacterial phylum KSB3 points to enhanced environmental sensing as a trigger of wastewater bulking.</title>
        <authorList>
            <person name="Sekiguchi Y."/>
            <person name="Ohashi A."/>
            <person name="Parks D.H."/>
            <person name="Yamauchi T."/>
            <person name="Tyson G.W."/>
            <person name="Hugenholtz P."/>
        </authorList>
    </citation>
    <scope>NUCLEOTIDE SEQUENCE [LARGE SCALE GENOMIC DNA]</scope>
</reference>
<evidence type="ECO:0000256" key="2">
    <source>
        <dbReference type="ARBA" id="ARBA00001947"/>
    </source>
</evidence>
<dbReference type="PROSITE" id="PS51462">
    <property type="entry name" value="NUDIX"/>
    <property type="match status" value="1"/>
</dbReference>
<evidence type="ECO:0000256" key="5">
    <source>
        <dbReference type="ARBA" id="ARBA00022723"/>
    </source>
</evidence>
<dbReference type="GO" id="GO:0035529">
    <property type="term" value="F:NADH pyrophosphatase activity"/>
    <property type="evidence" value="ECO:0007669"/>
    <property type="project" value="TreeGrafter"/>
</dbReference>
<dbReference type="InterPro" id="IPR049734">
    <property type="entry name" value="NudC-like_C"/>
</dbReference>
<dbReference type="PANTHER" id="PTHR42904:SF6">
    <property type="entry name" value="NAD-CAPPED RNA HYDROLASE NUDT12"/>
    <property type="match status" value="1"/>
</dbReference>
<evidence type="ECO:0000256" key="7">
    <source>
        <dbReference type="ARBA" id="ARBA00022842"/>
    </source>
</evidence>
<comment type="catalytic activity">
    <reaction evidence="9">
        <text>a 5'-end NAD(+)-phospho-ribonucleoside in mRNA + H2O = a 5'-end phospho-adenosine-phospho-ribonucleoside in mRNA + beta-nicotinamide D-ribonucleotide + 2 H(+)</text>
        <dbReference type="Rhea" id="RHEA:60876"/>
        <dbReference type="Rhea" id="RHEA-COMP:15698"/>
        <dbReference type="Rhea" id="RHEA-COMP:15719"/>
        <dbReference type="ChEBI" id="CHEBI:14649"/>
        <dbReference type="ChEBI" id="CHEBI:15377"/>
        <dbReference type="ChEBI" id="CHEBI:15378"/>
        <dbReference type="ChEBI" id="CHEBI:144029"/>
        <dbReference type="ChEBI" id="CHEBI:144051"/>
    </reaction>
    <physiologicalReaction direction="left-to-right" evidence="9">
        <dbReference type="Rhea" id="RHEA:60877"/>
    </physiologicalReaction>
</comment>
<evidence type="ECO:0000256" key="1">
    <source>
        <dbReference type="ARBA" id="ARBA00001946"/>
    </source>
</evidence>
<dbReference type="Pfam" id="PF09297">
    <property type="entry name" value="Zn_ribbon_NUD"/>
    <property type="match status" value="1"/>
</dbReference>
<dbReference type="GO" id="GO:0046872">
    <property type="term" value="F:metal ion binding"/>
    <property type="evidence" value="ECO:0007669"/>
    <property type="project" value="UniProtKB-KW"/>
</dbReference>
<dbReference type="InterPro" id="IPR015375">
    <property type="entry name" value="NADH_PPase-like_N"/>
</dbReference>
<dbReference type="eggNOG" id="COG2816">
    <property type="taxonomic scope" value="Bacteria"/>
</dbReference>
<dbReference type="Pfam" id="PF09296">
    <property type="entry name" value="NUDIX-like"/>
    <property type="match status" value="1"/>
</dbReference>
<dbReference type="EC" id="3.6.1.22" evidence="4"/>
<keyword evidence="7" id="KW-0460">Magnesium</keyword>
<dbReference type="HOGENOM" id="CLU_037162_0_1_0"/>
<dbReference type="GO" id="GO:0006742">
    <property type="term" value="P:NADP+ catabolic process"/>
    <property type="evidence" value="ECO:0007669"/>
    <property type="project" value="TreeGrafter"/>
</dbReference>
<keyword evidence="12" id="KW-1185">Reference proteome</keyword>
<evidence type="ECO:0000256" key="4">
    <source>
        <dbReference type="ARBA" id="ARBA00012381"/>
    </source>
</evidence>
<dbReference type="AlphaFoldDB" id="A0A081BYR4"/>
<dbReference type="CDD" id="cd03429">
    <property type="entry name" value="NUDIX_NADH_pyrophosphatase_Nudt13"/>
    <property type="match status" value="1"/>
</dbReference>
<dbReference type="GO" id="GO:0005829">
    <property type="term" value="C:cytosol"/>
    <property type="evidence" value="ECO:0007669"/>
    <property type="project" value="TreeGrafter"/>
</dbReference>
<dbReference type="InterPro" id="IPR000086">
    <property type="entry name" value="NUDIX_hydrolase_dom"/>
</dbReference>
<dbReference type="InterPro" id="IPR020084">
    <property type="entry name" value="NUDIX_hydrolase_CS"/>
</dbReference>
<keyword evidence="8" id="KW-0520">NAD</keyword>